<comment type="caution">
    <text evidence="1">The sequence shown here is derived from an EMBL/GenBank/DDBJ whole genome shotgun (WGS) entry which is preliminary data.</text>
</comment>
<protein>
    <submittedName>
        <fullName evidence="1">Endocytosis and vacuole integrity protein</fullName>
    </submittedName>
</protein>
<reference evidence="1" key="1">
    <citation type="submission" date="2022-07" db="EMBL/GenBank/DDBJ databases">
        <title>Phylogenomic reconstructions and comparative analyses of Kickxellomycotina fungi.</title>
        <authorList>
            <person name="Reynolds N.K."/>
            <person name="Stajich J.E."/>
            <person name="Barry K."/>
            <person name="Grigoriev I.V."/>
            <person name="Crous P."/>
            <person name="Smith M.E."/>
        </authorList>
    </citation>
    <scope>NUCLEOTIDE SEQUENCE</scope>
    <source>
        <strain evidence="1">Benny 63K</strain>
    </source>
</reference>
<accession>A0ACC1IVP5</accession>
<evidence type="ECO:0000313" key="2">
    <source>
        <dbReference type="Proteomes" id="UP001150581"/>
    </source>
</evidence>
<proteinExistence type="predicted"/>
<organism evidence="1 2">
    <name type="scientific">Kickxella alabastrina</name>
    <dbReference type="NCBI Taxonomy" id="61397"/>
    <lineage>
        <taxon>Eukaryota</taxon>
        <taxon>Fungi</taxon>
        <taxon>Fungi incertae sedis</taxon>
        <taxon>Zoopagomycota</taxon>
        <taxon>Kickxellomycotina</taxon>
        <taxon>Kickxellomycetes</taxon>
        <taxon>Kickxellales</taxon>
        <taxon>Kickxellaceae</taxon>
        <taxon>Kickxella</taxon>
    </lineage>
</organism>
<gene>
    <name evidence="1" type="primary">MON2</name>
    <name evidence="1" type="ORF">LPJ66_000562</name>
</gene>
<name>A0ACC1IVP5_9FUNG</name>
<sequence>MASSLNLGGFLSSELQTLSTEARRKFPDIKEAAERVIVILRGIKSTSTTVSTAAELRQHPEVVRPFILACRHSSASGSSSSSTRMTTTALQSLQQLVSARAVCDRSIGEVLRELRQMAGLGADVQVKVLQMVLPLVTLYADCVVGEELVEALHVCLALQQSRDAIVANTAAAILRQAVEQVFARVAQDDLLDAAEPDAANMDAEPHVKRVAELHASDALFILQDLCLLAADHEPVFLQAAGGADKRLVLELLESVLANHAAAVARHPAMALVLRERLAPFIVGFFADRAPFTLAVRSIRIVWLFVCHLHGAMAAECEVFLGILARLLAAESPLPPFYRVLALETVRKAAEDHALLRALFAQYDGNAQADDCHVIRDLVAAAARVVADGIPPEPAAAAGDALPVSAACGVRTQMHKLLDKAEPPAVPAAYLFAQALASIAALADALAEATGGQALALATQAWPALLPAIAAALGVRLDDEMFARALGSAQTLVCVWGAVGLREPRDQMLRLLCQLARPAAAAAPGGVPSPERRVLCLRAVLECACRLAAELQDAWAPVLGALLDTEDAAAAVAASEPVRQAAARMLAAARNAGPPAYLCVLRALVRLGSDAAGVPVSEAVAAALPPLSPLAAAADAPAQADRPVPAIERLRAFVVASDAVLMDSAAWDIVTQHLLAAALCGDAAAHVRAQASGALADIVLAAMDLAGATKGSSAADTGSRASPEAAQLRILTPLAQLMGAHVAGFAAGHRFAGTAEVRRVALDTLHRLLQASGHAVVRAWDVVFDIVQAVFAQPGALVASVFPCVQLVCSDYLADLPPRCLRRCIAVLAQFGRQRDDLNVALAAVGQAWALCDFLQSESMRTAAGARAGDAAEPPELTSRRLAGAPDQDAALEAIVQAWWAEDLPSGGGGSMRTRQVLWVLLLQALAALGRDARHEVRLGAIQTLFRTLDAHAACLDAWLWDATVWAVVLPLAQYAVAERARVFGLVRSGNIDELLGEASAGSLRVAERSGVCLEDPRRLLRKQWDETAATAMMGAARTWADHAAVWAVGGAEHAWRHLWALVGLFLVGASGSSDGGSAAVADWAALRSRDSVSAAVDCASVLAGCAYAGAVVDRVRTPWDAWLRMTRRLTDVPVDAGADINCALDSGGSVVVSQETLCALLRLCPALLAPLREAGALQLADCHALLALLRRLLFFPDAPLLSPPSDAAGMTRLQALALDTVALVQRSQPALALAELAMLAVAPYAIHARRAQAAPGGRGRRASASGCEGDSGDAPGVSADLLEHAVVGRAAAAFAGALARSEHLLALRIEGQRKPSGAVPAPTLVALGVAALDRLGDALRTGDGAELLLLLPQLLLDGSWLDAITAMGLHLVHPLHRAAPSDPAGQPKPATKASASITASAFTSSATATDWFVQDMPPAMLLLRAAQRDEPSKESAQKMRRGLSQAWAATGTVLALTLGMPLGDASLASDTPPVALQAQILMLDAVVNAGLRYVADDLPGTPAPVEVALYWDLLVRVLEWGAQMASEPAVLSCADTSDADCRQQGLTVACFRWLFRMSVDQQQPTMPLWVATAAAPTLVNQCRAVFQRFVADRLVLGKSSPMPVSHVELLCLVLNDLALLDCYPAALAWAKQDCGCENSSSVVTAFVGQATAGKSAHIFALYDDLLDLIPLVGGSPALIVPVQKCLRRMSPKTFG</sequence>
<keyword evidence="2" id="KW-1185">Reference proteome</keyword>
<dbReference type="EMBL" id="JANBPG010000018">
    <property type="protein sequence ID" value="KAJ1901713.1"/>
    <property type="molecule type" value="Genomic_DNA"/>
</dbReference>
<evidence type="ECO:0000313" key="1">
    <source>
        <dbReference type="EMBL" id="KAJ1901713.1"/>
    </source>
</evidence>
<dbReference type="Proteomes" id="UP001150581">
    <property type="component" value="Unassembled WGS sequence"/>
</dbReference>